<evidence type="ECO:0000256" key="4">
    <source>
        <dbReference type="ARBA" id="ARBA00023136"/>
    </source>
</evidence>
<accession>A0A8V0ZUM1</accession>
<keyword evidence="2 7" id="KW-0812">Transmembrane</keyword>
<reference evidence="10" key="1">
    <citation type="submission" date="2020-11" db="EMBL/GenBank/DDBJ databases">
        <title>Gallus gallus (Chicken) genome, bGalGal1, GRCg7b, maternal haplotype autosomes + Z &amp; W.</title>
        <authorList>
            <person name="Warren W."/>
            <person name="Formenti G."/>
            <person name="Fedrigo O."/>
            <person name="Haase B."/>
            <person name="Mountcastle J."/>
            <person name="Balacco J."/>
            <person name="Tracey A."/>
            <person name="Schneider V."/>
            <person name="Okimoto R."/>
            <person name="Cheng H."/>
            <person name="Hawken R."/>
            <person name="Howe K."/>
            <person name="Jarvis E.D."/>
        </authorList>
    </citation>
    <scope>NUCLEOTIDE SEQUENCE [LARGE SCALE GENOMIC DNA]</scope>
    <source>
        <strain evidence="10">Broiler</strain>
    </source>
</reference>
<keyword evidence="11" id="KW-1185">Reference proteome</keyword>
<dbReference type="InterPro" id="IPR013783">
    <property type="entry name" value="Ig-like_fold"/>
</dbReference>
<evidence type="ECO:0000256" key="2">
    <source>
        <dbReference type="ARBA" id="ARBA00022692"/>
    </source>
</evidence>
<comment type="subcellular location">
    <subcellularLocation>
        <location evidence="1">Membrane</location>
    </subcellularLocation>
</comment>
<dbReference type="Pfam" id="PF07654">
    <property type="entry name" value="C1-set"/>
    <property type="match status" value="1"/>
</dbReference>
<dbReference type="SMART" id="SM00406">
    <property type="entry name" value="IGv"/>
    <property type="match status" value="1"/>
</dbReference>
<dbReference type="CDD" id="cd00099">
    <property type="entry name" value="IgV"/>
    <property type="match status" value="1"/>
</dbReference>
<dbReference type="CDD" id="cd05769">
    <property type="entry name" value="IgC1_TCR_beta"/>
    <property type="match status" value="1"/>
</dbReference>
<reference evidence="10" key="3">
    <citation type="submission" date="2025-09" db="UniProtKB">
        <authorList>
            <consortium name="Ensembl"/>
        </authorList>
    </citation>
    <scope>IDENTIFICATION</scope>
    <source>
        <strain evidence="10">broiler</strain>
    </source>
</reference>
<protein>
    <submittedName>
        <fullName evidence="10">T cell receptor beta variable 6-5</fullName>
    </submittedName>
</protein>
<dbReference type="PANTHER" id="PTHR19256">
    <property type="entry name" value="T-CELL RECEPTOR GAMMA CHAIN"/>
    <property type="match status" value="1"/>
</dbReference>
<evidence type="ECO:0000256" key="6">
    <source>
        <dbReference type="ARBA" id="ARBA00023319"/>
    </source>
</evidence>
<dbReference type="AlphaFoldDB" id="A0A8V0ZUM1"/>
<evidence type="ECO:0000313" key="10">
    <source>
        <dbReference type="Ensembl" id="ENSGALP00010034548.1"/>
    </source>
</evidence>
<dbReference type="InterPro" id="IPR003597">
    <property type="entry name" value="Ig_C1-set"/>
</dbReference>
<dbReference type="InterPro" id="IPR051117">
    <property type="entry name" value="TRG_var/const_region"/>
</dbReference>
<dbReference type="OrthoDB" id="9049585at2759"/>
<feature type="domain" description="Ig-like" evidence="9">
    <location>
        <begin position="142"/>
        <end position="241"/>
    </location>
</feature>
<evidence type="ECO:0000256" key="7">
    <source>
        <dbReference type="SAM" id="Phobius"/>
    </source>
</evidence>
<dbReference type="GO" id="GO:0016020">
    <property type="term" value="C:membrane"/>
    <property type="evidence" value="ECO:0007669"/>
    <property type="project" value="UniProtKB-SubCell"/>
</dbReference>
<evidence type="ECO:0000313" key="11">
    <source>
        <dbReference type="Proteomes" id="UP000000539"/>
    </source>
</evidence>
<reference evidence="10" key="2">
    <citation type="submission" date="2025-08" db="UniProtKB">
        <authorList>
            <consortium name="Ensembl"/>
        </authorList>
    </citation>
    <scope>IDENTIFICATION</scope>
    <source>
        <strain evidence="10">broiler</strain>
    </source>
</reference>
<dbReference type="Gene3D" id="2.60.40.10">
    <property type="entry name" value="Immunoglobulins"/>
    <property type="match status" value="2"/>
</dbReference>
<name>A0A8V0ZUM1_CHICK</name>
<keyword evidence="3 7" id="KW-1133">Transmembrane helix</keyword>
<keyword evidence="5" id="KW-0675">Receptor</keyword>
<dbReference type="PANTHER" id="PTHR19256:SF65">
    <property type="entry name" value="T CELL RECEPTOR GAMMA CONSTANT 1-RELATED"/>
    <property type="match status" value="1"/>
</dbReference>
<keyword evidence="6" id="KW-0393">Immunoglobulin domain</keyword>
<organism evidence="10 11">
    <name type="scientific">Gallus gallus</name>
    <name type="common">Chicken</name>
    <dbReference type="NCBI Taxonomy" id="9031"/>
    <lineage>
        <taxon>Eukaryota</taxon>
        <taxon>Metazoa</taxon>
        <taxon>Chordata</taxon>
        <taxon>Craniata</taxon>
        <taxon>Vertebrata</taxon>
        <taxon>Euteleostomi</taxon>
        <taxon>Archelosauria</taxon>
        <taxon>Archosauria</taxon>
        <taxon>Dinosauria</taxon>
        <taxon>Saurischia</taxon>
        <taxon>Theropoda</taxon>
        <taxon>Coelurosauria</taxon>
        <taxon>Aves</taxon>
        <taxon>Neognathae</taxon>
        <taxon>Galloanserae</taxon>
        <taxon>Galliformes</taxon>
        <taxon>Phasianidae</taxon>
        <taxon>Phasianinae</taxon>
        <taxon>Gallus</taxon>
    </lineage>
</organism>
<dbReference type="SUPFAM" id="SSF48726">
    <property type="entry name" value="Immunoglobulin"/>
    <property type="match status" value="2"/>
</dbReference>
<dbReference type="SMART" id="SM00407">
    <property type="entry name" value="IGc1"/>
    <property type="match status" value="1"/>
</dbReference>
<dbReference type="Ensembl" id="ENSGALT00010056825.1">
    <property type="protein sequence ID" value="ENSGALP00010034548.1"/>
    <property type="gene ID" value="ENSGALG00010023251.1"/>
</dbReference>
<dbReference type="Pfam" id="PF07686">
    <property type="entry name" value="V-set"/>
    <property type="match status" value="1"/>
</dbReference>
<keyword evidence="8" id="KW-0732">Signal</keyword>
<dbReference type="PROSITE" id="PS50835">
    <property type="entry name" value="IG_LIKE"/>
    <property type="match status" value="2"/>
</dbReference>
<evidence type="ECO:0000256" key="3">
    <source>
        <dbReference type="ARBA" id="ARBA00022989"/>
    </source>
</evidence>
<evidence type="ECO:0000259" key="9">
    <source>
        <dbReference type="PROSITE" id="PS50835"/>
    </source>
</evidence>
<sequence>MFPCWFLTALLAHVGWALQQTPDMIVRLGDSLTLNCSHKESGNWNMFWYKLPVGKNTTLQLIVRSLVGNKAEFEEEFKSRFQSSGTKGNSLSMAIDHVLLNDSGTYFCAKQDTQNSVNNERLIFGTGTKLTVLGKNSEIIEPDVVIFSPSKQEIQEKKKATLVCLASGFFPDHLNLVWKVNGVKRTEGVGTDEISTSNGSTYSLTSRLRISAQEWFNPLNRFECIANFFKNGTQQSIQKIIYGDTGDSPISENYQRSATAGKFVYIMLIFKSILYGIFVMGMMLWYKKMY</sequence>
<feature type="domain" description="Ig-like" evidence="9">
    <location>
        <begin position="3"/>
        <end position="118"/>
    </location>
</feature>
<dbReference type="InterPro" id="IPR003599">
    <property type="entry name" value="Ig_sub"/>
</dbReference>
<proteinExistence type="predicted"/>
<dbReference type="SMART" id="SM00409">
    <property type="entry name" value="IG"/>
    <property type="match status" value="2"/>
</dbReference>
<keyword evidence="4 7" id="KW-0472">Membrane</keyword>
<gene>
    <name evidence="10" type="primary">TRBV6-5</name>
</gene>
<feature type="transmembrane region" description="Helical" evidence="7">
    <location>
        <begin position="263"/>
        <end position="286"/>
    </location>
</feature>
<feature type="chain" id="PRO_5036502611" evidence="8">
    <location>
        <begin position="18"/>
        <end position="290"/>
    </location>
</feature>
<evidence type="ECO:0000256" key="1">
    <source>
        <dbReference type="ARBA" id="ARBA00004370"/>
    </source>
</evidence>
<dbReference type="InterPro" id="IPR013106">
    <property type="entry name" value="Ig_V-set"/>
</dbReference>
<evidence type="ECO:0000256" key="8">
    <source>
        <dbReference type="SAM" id="SignalP"/>
    </source>
</evidence>
<feature type="signal peptide" evidence="8">
    <location>
        <begin position="1"/>
        <end position="17"/>
    </location>
</feature>
<dbReference type="Proteomes" id="UP000000539">
    <property type="component" value="Chromosome 1"/>
</dbReference>
<dbReference type="GeneTree" id="ENSGT00940000164625"/>
<dbReference type="FunFam" id="2.60.40.10:FF:002404">
    <property type="entry name" value="Uncharacterized protein"/>
    <property type="match status" value="1"/>
</dbReference>
<dbReference type="InterPro" id="IPR036179">
    <property type="entry name" value="Ig-like_dom_sf"/>
</dbReference>
<evidence type="ECO:0000256" key="5">
    <source>
        <dbReference type="ARBA" id="ARBA00023170"/>
    </source>
</evidence>
<dbReference type="InterPro" id="IPR007110">
    <property type="entry name" value="Ig-like_dom"/>
</dbReference>